<feature type="transmembrane region" description="Helical" evidence="1">
    <location>
        <begin position="143"/>
        <end position="166"/>
    </location>
</feature>
<evidence type="ECO:0000313" key="2">
    <source>
        <dbReference type="EMBL" id="KAG8201151.1"/>
    </source>
</evidence>
<keyword evidence="3" id="KW-1185">Reference proteome</keyword>
<sequence length="227" mass="26248">MKKDIQSLSFIEGNFIDAPLHIKLSLRRKLLGLITTHLLFVLFVTSILKFTPLARFYINENEWIFQIACISLVLVHILLLWKRNEYKINIFLLFMHMLLQALAFAVFVTYYDTLGVLQGIFLSFSALNLIFVYLVFFGKTCSLLITLSFCLVILFIIALLFQIIFGCTFEELFTSVIFSLCLSFYYLYSVNLTAHSVSYEKFCVAVINVYTWPFITITAKLESLVKG</sequence>
<name>A0AAV6VZT5_9ARAC</name>
<dbReference type="EMBL" id="JAFNEN010000008">
    <property type="protein sequence ID" value="KAG8201151.1"/>
    <property type="molecule type" value="Genomic_DNA"/>
</dbReference>
<feature type="transmembrane region" description="Helical" evidence="1">
    <location>
        <begin position="88"/>
        <end position="110"/>
    </location>
</feature>
<evidence type="ECO:0000256" key="1">
    <source>
        <dbReference type="SAM" id="Phobius"/>
    </source>
</evidence>
<dbReference type="AlphaFoldDB" id="A0AAV6VZT5"/>
<keyword evidence="1" id="KW-0472">Membrane</keyword>
<gene>
    <name evidence="2" type="ORF">JTE90_028813</name>
</gene>
<keyword evidence="1" id="KW-1133">Transmembrane helix</keyword>
<evidence type="ECO:0000313" key="3">
    <source>
        <dbReference type="Proteomes" id="UP000827092"/>
    </source>
</evidence>
<feature type="transmembrane region" description="Helical" evidence="1">
    <location>
        <begin position="202"/>
        <end position="221"/>
    </location>
</feature>
<proteinExistence type="predicted"/>
<protein>
    <submittedName>
        <fullName evidence="2">Uncharacterized protein</fullName>
    </submittedName>
</protein>
<feature type="transmembrane region" description="Helical" evidence="1">
    <location>
        <begin position="30"/>
        <end position="51"/>
    </location>
</feature>
<accession>A0AAV6VZT5</accession>
<keyword evidence="1" id="KW-0812">Transmembrane</keyword>
<comment type="caution">
    <text evidence="2">The sequence shown here is derived from an EMBL/GenBank/DDBJ whole genome shotgun (WGS) entry which is preliminary data.</text>
</comment>
<feature type="transmembrane region" description="Helical" evidence="1">
    <location>
        <begin position="172"/>
        <end position="190"/>
    </location>
</feature>
<feature type="transmembrane region" description="Helical" evidence="1">
    <location>
        <begin position="63"/>
        <end position="81"/>
    </location>
</feature>
<reference evidence="2 3" key="1">
    <citation type="journal article" date="2022" name="Nat. Ecol. Evol.">
        <title>A masculinizing supergene underlies an exaggerated male reproductive morph in a spider.</title>
        <authorList>
            <person name="Hendrickx F."/>
            <person name="De Corte Z."/>
            <person name="Sonet G."/>
            <person name="Van Belleghem S.M."/>
            <person name="Kostlbacher S."/>
            <person name="Vangestel C."/>
        </authorList>
    </citation>
    <scope>NUCLEOTIDE SEQUENCE [LARGE SCALE GENOMIC DNA]</scope>
    <source>
        <strain evidence="2">W744_W776</strain>
    </source>
</reference>
<feature type="transmembrane region" description="Helical" evidence="1">
    <location>
        <begin position="116"/>
        <end position="136"/>
    </location>
</feature>
<organism evidence="2 3">
    <name type="scientific">Oedothorax gibbosus</name>
    <dbReference type="NCBI Taxonomy" id="931172"/>
    <lineage>
        <taxon>Eukaryota</taxon>
        <taxon>Metazoa</taxon>
        <taxon>Ecdysozoa</taxon>
        <taxon>Arthropoda</taxon>
        <taxon>Chelicerata</taxon>
        <taxon>Arachnida</taxon>
        <taxon>Araneae</taxon>
        <taxon>Araneomorphae</taxon>
        <taxon>Entelegynae</taxon>
        <taxon>Araneoidea</taxon>
        <taxon>Linyphiidae</taxon>
        <taxon>Erigoninae</taxon>
        <taxon>Oedothorax</taxon>
    </lineage>
</organism>
<dbReference type="Proteomes" id="UP000827092">
    <property type="component" value="Unassembled WGS sequence"/>
</dbReference>